<dbReference type="PRINTS" id="PR00484">
    <property type="entry name" value="PBPGOBP"/>
</dbReference>
<evidence type="ECO:0000256" key="4">
    <source>
        <dbReference type="SAM" id="SignalP"/>
    </source>
</evidence>
<sequence length="161" mass="18451">MFKHLTVVFLVFVGFNKVNSNETLRSITASFLKVLEECRHELNIGDNVLADMYYFWKLDRTLMHRDTGCAIVCMSKKLNLLDTSGKLHHGNAEEFALRHGAANDMAKELVTTVHECEQKHEMEEDQCLRALEIAKCFRGAMHEINWAPKVDVVITEILTEV</sequence>
<proteinExistence type="evidence at transcript level"/>
<feature type="signal peptide" evidence="4">
    <location>
        <begin position="1"/>
        <end position="20"/>
    </location>
</feature>
<keyword evidence="2" id="KW-0813">Transport</keyword>
<feature type="disulfide bond" evidence="3">
    <location>
        <begin position="38"/>
        <end position="73"/>
    </location>
</feature>
<evidence type="ECO:0000256" key="1">
    <source>
        <dbReference type="ARBA" id="ARBA00008098"/>
    </source>
</evidence>
<feature type="disulfide bond" evidence="3">
    <location>
        <begin position="69"/>
        <end position="127"/>
    </location>
</feature>
<dbReference type="Pfam" id="PF01395">
    <property type="entry name" value="PBP_GOBP"/>
    <property type="match status" value="1"/>
</dbReference>
<dbReference type="Gene3D" id="1.10.238.20">
    <property type="entry name" value="Pheromone/general odorant binding protein domain"/>
    <property type="match status" value="1"/>
</dbReference>
<dbReference type="PIRSF" id="PIRSF015604">
    <property type="entry name" value="Odorant/phero_bd"/>
    <property type="match status" value="1"/>
</dbReference>
<dbReference type="GO" id="GO:0005549">
    <property type="term" value="F:odorant binding"/>
    <property type="evidence" value="ECO:0007669"/>
    <property type="project" value="InterPro"/>
</dbReference>
<evidence type="ECO:0000313" key="5">
    <source>
        <dbReference type="EMBL" id="WHU27526.1"/>
    </source>
</evidence>
<evidence type="ECO:0000256" key="2">
    <source>
        <dbReference type="ARBA" id="ARBA00022448"/>
    </source>
</evidence>
<name>A0AA49EZV6_HELCH</name>
<dbReference type="SUPFAM" id="SSF47565">
    <property type="entry name" value="Insect pheromone/odorant-binding proteins"/>
    <property type="match status" value="1"/>
</dbReference>
<gene>
    <name evidence="5" type="primary">OBP6</name>
</gene>
<dbReference type="CDD" id="cd23992">
    <property type="entry name" value="PBP_GOBP"/>
    <property type="match status" value="1"/>
</dbReference>
<protein>
    <submittedName>
        <fullName evidence="5">Odorant binding protein 6</fullName>
    </submittedName>
</protein>
<reference evidence="5" key="2">
    <citation type="journal article" date="2023" name="Proc. Natl. Acad. Sci. U.S.A.">
        <title>Sex-linked gene traffic underlies the acquisition of sexually dimorphic UV color vision in Heliconius butterflies.</title>
        <authorList>
            <person name="Chakraborty M."/>
            <person name="Lara A.G."/>
            <person name="Dang A."/>
            <person name="McCulloch K.J."/>
            <person name="Rainbow D."/>
            <person name="Carter D."/>
            <person name="Ngo L.T."/>
            <person name="Solares E."/>
            <person name="Said I."/>
            <person name="Corbett-Detig R.B."/>
            <person name="Gilbert L.E."/>
            <person name="Emerson J.J."/>
            <person name="Briscoe A.D."/>
        </authorList>
    </citation>
    <scope>NUCLEOTIDE SEQUENCE</scope>
</reference>
<evidence type="ECO:0000256" key="3">
    <source>
        <dbReference type="PIRSR" id="PIRSR015604-1"/>
    </source>
</evidence>
<keyword evidence="4" id="KW-0732">Signal</keyword>
<organism evidence="5">
    <name type="scientific">Heliconius charithonia</name>
    <name type="common">Zebra longwing butterfly</name>
    <dbReference type="NCBI Taxonomy" id="33434"/>
    <lineage>
        <taxon>Eukaryota</taxon>
        <taxon>Metazoa</taxon>
        <taxon>Ecdysozoa</taxon>
        <taxon>Arthropoda</taxon>
        <taxon>Hexapoda</taxon>
        <taxon>Insecta</taxon>
        <taxon>Pterygota</taxon>
        <taxon>Neoptera</taxon>
        <taxon>Endopterygota</taxon>
        <taxon>Lepidoptera</taxon>
        <taxon>Glossata</taxon>
        <taxon>Ditrysia</taxon>
        <taxon>Papilionoidea</taxon>
        <taxon>Nymphalidae</taxon>
        <taxon>Heliconiinae</taxon>
        <taxon>Heliconiini</taxon>
        <taxon>Heliconius</taxon>
    </lineage>
</organism>
<accession>A0AA49EZV6</accession>
<reference evidence="5" key="1">
    <citation type="submission" date="2022-12" db="EMBL/GenBank/DDBJ databases">
        <authorList>
            <person name="Briscoe A.D."/>
        </authorList>
    </citation>
    <scope>NUCLEOTIDE SEQUENCE</scope>
</reference>
<dbReference type="AlphaFoldDB" id="A0AA49EZV6"/>
<dbReference type="InterPro" id="IPR036728">
    <property type="entry name" value="PBP_GOBP_sf"/>
</dbReference>
<dbReference type="SMART" id="SM00708">
    <property type="entry name" value="PhBP"/>
    <property type="match status" value="1"/>
</dbReference>
<keyword evidence="3" id="KW-1015">Disulfide bond</keyword>
<comment type="similarity">
    <text evidence="1">Belongs to the PBP/GOBP family.</text>
</comment>
<dbReference type="InterPro" id="IPR006072">
    <property type="entry name" value="Odorant/phero-bd_Lep"/>
</dbReference>
<dbReference type="EMBL" id="OQ064253">
    <property type="protein sequence ID" value="WHU27526.1"/>
    <property type="molecule type" value="mRNA"/>
</dbReference>
<dbReference type="InterPro" id="IPR006170">
    <property type="entry name" value="PBP/GOBP"/>
</dbReference>
<feature type="chain" id="PRO_5041224246" evidence="4">
    <location>
        <begin position="21"/>
        <end position="161"/>
    </location>
</feature>
<feature type="disulfide bond" evidence="3">
    <location>
        <begin position="116"/>
        <end position="136"/>
    </location>
</feature>